<organism evidence="2 3">
    <name type="scientific">Lupinus albus</name>
    <name type="common">White lupine</name>
    <name type="synonym">Lupinus termis</name>
    <dbReference type="NCBI Taxonomy" id="3870"/>
    <lineage>
        <taxon>Eukaryota</taxon>
        <taxon>Viridiplantae</taxon>
        <taxon>Streptophyta</taxon>
        <taxon>Embryophyta</taxon>
        <taxon>Tracheophyta</taxon>
        <taxon>Spermatophyta</taxon>
        <taxon>Magnoliopsida</taxon>
        <taxon>eudicotyledons</taxon>
        <taxon>Gunneridae</taxon>
        <taxon>Pentapetalae</taxon>
        <taxon>rosids</taxon>
        <taxon>fabids</taxon>
        <taxon>Fabales</taxon>
        <taxon>Fabaceae</taxon>
        <taxon>Papilionoideae</taxon>
        <taxon>50 kb inversion clade</taxon>
        <taxon>genistoids sensu lato</taxon>
        <taxon>core genistoids</taxon>
        <taxon>Genisteae</taxon>
        <taxon>Lupinus</taxon>
    </lineage>
</organism>
<name>A0A6A4NTE8_LUPAL</name>
<dbReference type="GO" id="GO:0009733">
    <property type="term" value="P:response to auxin"/>
    <property type="evidence" value="ECO:0007669"/>
    <property type="project" value="InterPro"/>
</dbReference>
<accession>A0A6A4NTE8</accession>
<evidence type="ECO:0000313" key="2">
    <source>
        <dbReference type="EMBL" id="KAE9592672.1"/>
    </source>
</evidence>
<dbReference type="PANTHER" id="PTHR31175:SF120">
    <property type="entry name" value="OS09G0547100 PROTEIN"/>
    <property type="match status" value="1"/>
</dbReference>
<proteinExistence type="inferred from homology"/>
<gene>
    <name evidence="2" type="ORF">Lalb_Chr19g0131731</name>
</gene>
<dbReference type="Proteomes" id="UP000447434">
    <property type="component" value="Chromosome 19"/>
</dbReference>
<dbReference type="EMBL" id="WOCE01000019">
    <property type="protein sequence ID" value="KAE9592672.1"/>
    <property type="molecule type" value="Genomic_DNA"/>
</dbReference>
<sequence length="132" mass="15423">MTNLKRWVFIVARKWQKVAMIKRRVVISHPRMNHKVIVARKGHFVVYTIDKGRFVVPLCYLRSKIFKELFRISEEEFGHPIDGPITLPCDTVFMEYVVSALVRKRVFLEIENVVQLVASFGFGSNCHCLTLE</sequence>
<comment type="caution">
    <text evidence="2">The sequence shown here is derived from an EMBL/GenBank/DDBJ whole genome shotgun (WGS) entry which is preliminary data.</text>
</comment>
<dbReference type="OrthoDB" id="1936278at2759"/>
<evidence type="ECO:0000256" key="1">
    <source>
        <dbReference type="ARBA" id="ARBA00006974"/>
    </source>
</evidence>
<comment type="similarity">
    <text evidence="1">Belongs to the ARG7 family.</text>
</comment>
<dbReference type="PANTHER" id="PTHR31175">
    <property type="entry name" value="AUXIN-RESPONSIVE FAMILY PROTEIN"/>
    <property type="match status" value="1"/>
</dbReference>
<evidence type="ECO:0000313" key="3">
    <source>
        <dbReference type="Proteomes" id="UP000447434"/>
    </source>
</evidence>
<dbReference type="InterPro" id="IPR003676">
    <property type="entry name" value="SAUR_fam"/>
</dbReference>
<keyword evidence="3" id="KW-1185">Reference proteome</keyword>
<dbReference type="AlphaFoldDB" id="A0A6A4NTE8"/>
<dbReference type="Pfam" id="PF02519">
    <property type="entry name" value="Auxin_inducible"/>
    <property type="match status" value="1"/>
</dbReference>
<protein>
    <submittedName>
        <fullName evidence="2">Putative small auxin-up RNA</fullName>
    </submittedName>
</protein>
<reference evidence="3" key="1">
    <citation type="journal article" date="2020" name="Nat. Commun.">
        <title>Genome sequence of the cluster root forming white lupin.</title>
        <authorList>
            <person name="Hufnagel B."/>
            <person name="Marques A."/>
            <person name="Soriano A."/>
            <person name="Marques L."/>
            <person name="Divol F."/>
            <person name="Doumas P."/>
            <person name="Sallet E."/>
            <person name="Mancinotti D."/>
            <person name="Carrere S."/>
            <person name="Marande W."/>
            <person name="Arribat S."/>
            <person name="Keller J."/>
            <person name="Huneau C."/>
            <person name="Blein T."/>
            <person name="Aime D."/>
            <person name="Laguerre M."/>
            <person name="Taylor J."/>
            <person name="Schubert V."/>
            <person name="Nelson M."/>
            <person name="Geu-Flores F."/>
            <person name="Crespi M."/>
            <person name="Gallardo-Guerrero K."/>
            <person name="Delaux P.-M."/>
            <person name="Salse J."/>
            <person name="Berges H."/>
            <person name="Guyot R."/>
            <person name="Gouzy J."/>
            <person name="Peret B."/>
        </authorList>
    </citation>
    <scope>NUCLEOTIDE SEQUENCE [LARGE SCALE GENOMIC DNA]</scope>
    <source>
        <strain evidence="3">cv. Amiga</strain>
    </source>
</reference>